<dbReference type="RefSeq" id="WP_183201003.1">
    <property type="nucleotide sequence ID" value="NZ_JACIEK010000010.1"/>
</dbReference>
<dbReference type="SMART" id="SM00421">
    <property type="entry name" value="HTH_LUXR"/>
    <property type="match status" value="1"/>
</dbReference>
<dbReference type="GO" id="GO:0003677">
    <property type="term" value="F:DNA binding"/>
    <property type="evidence" value="ECO:0007669"/>
    <property type="project" value="UniProtKB-KW"/>
</dbReference>
<dbReference type="InterPro" id="IPR016032">
    <property type="entry name" value="Sig_transdc_resp-reg_C-effctor"/>
</dbReference>
<dbReference type="GO" id="GO:0006355">
    <property type="term" value="P:regulation of DNA-templated transcription"/>
    <property type="evidence" value="ECO:0007669"/>
    <property type="project" value="InterPro"/>
</dbReference>
<dbReference type="InterPro" id="IPR000792">
    <property type="entry name" value="Tscrpt_reg_LuxR_C"/>
</dbReference>
<evidence type="ECO:0000259" key="1">
    <source>
        <dbReference type="PROSITE" id="PS50043"/>
    </source>
</evidence>
<organism evidence="2 3">
    <name type="scientific">Aureimonas pseudogalii</name>
    <dbReference type="NCBI Taxonomy" id="1744844"/>
    <lineage>
        <taxon>Bacteria</taxon>
        <taxon>Pseudomonadati</taxon>
        <taxon>Pseudomonadota</taxon>
        <taxon>Alphaproteobacteria</taxon>
        <taxon>Hyphomicrobiales</taxon>
        <taxon>Aurantimonadaceae</taxon>
        <taxon>Aureimonas</taxon>
    </lineage>
</organism>
<dbReference type="PRINTS" id="PR00038">
    <property type="entry name" value="HTHLUXR"/>
</dbReference>
<dbReference type="Pfam" id="PF00196">
    <property type="entry name" value="GerE"/>
    <property type="match status" value="1"/>
</dbReference>
<keyword evidence="2" id="KW-0238">DNA-binding</keyword>
<dbReference type="PROSITE" id="PS00622">
    <property type="entry name" value="HTH_LUXR_1"/>
    <property type="match status" value="1"/>
</dbReference>
<dbReference type="CDD" id="cd06170">
    <property type="entry name" value="LuxR_C_like"/>
    <property type="match status" value="1"/>
</dbReference>
<dbReference type="AlphaFoldDB" id="A0A7W6H6H3"/>
<name>A0A7W6H6H3_9HYPH</name>
<dbReference type="SUPFAM" id="SSF46894">
    <property type="entry name" value="C-terminal effector domain of the bipartite response regulators"/>
    <property type="match status" value="1"/>
</dbReference>
<gene>
    <name evidence="2" type="ORF">GGR04_003323</name>
</gene>
<dbReference type="EMBL" id="JACIEK010000010">
    <property type="protein sequence ID" value="MBB3999453.1"/>
    <property type="molecule type" value="Genomic_DNA"/>
</dbReference>
<evidence type="ECO:0000313" key="3">
    <source>
        <dbReference type="Proteomes" id="UP000542776"/>
    </source>
</evidence>
<accession>A0A7W6H6H3</accession>
<evidence type="ECO:0000313" key="2">
    <source>
        <dbReference type="EMBL" id="MBB3999453.1"/>
    </source>
</evidence>
<proteinExistence type="predicted"/>
<dbReference type="InterPro" id="IPR036388">
    <property type="entry name" value="WH-like_DNA-bd_sf"/>
</dbReference>
<keyword evidence="3" id="KW-1185">Reference proteome</keyword>
<comment type="caution">
    <text evidence="2">The sequence shown here is derived from an EMBL/GenBank/DDBJ whole genome shotgun (WGS) entry which is preliminary data.</text>
</comment>
<dbReference type="Proteomes" id="UP000542776">
    <property type="component" value="Unassembled WGS sequence"/>
</dbReference>
<dbReference type="PROSITE" id="PS50043">
    <property type="entry name" value="HTH_LUXR_2"/>
    <property type="match status" value="1"/>
</dbReference>
<feature type="domain" description="HTH luxR-type" evidence="1">
    <location>
        <begin position="292"/>
        <end position="357"/>
    </location>
</feature>
<protein>
    <submittedName>
        <fullName evidence="2">DNA-binding CsgD family transcriptional regulator</fullName>
    </submittedName>
</protein>
<sequence>MPETLIDRIYEAAVNSELWPDVLDGMADVAGAEGGVLFAAGTGAPKWTSSERMRPHMEAFVTQGWAARNDRGDAAFRKGLNSFVTDHDTLTAEEIEASPIYRDFFRPRGLGWSIGTSIVPMTGDVLVLSFERAYRRGPVEVAVKDRLDPLRPHLARSAFTAARFGLERARGMVSGLNVIGLAAAVVTASGTMITGNAQLEAMSDVVLQGAFDRISLADPAAQRAMSLALKELCRGSGHPLPPMTFAMRPDEGQPVVAHLIPLVATARDIFGRGDALMILSRIGQGGVPGTTLLEAVFDLTPAESRVARKVVEGVPTALIAEALSISYETVRTQMKAVFRKTGVARQVDLVRLVSGLPRV</sequence>
<reference evidence="2 3" key="1">
    <citation type="submission" date="2020-08" db="EMBL/GenBank/DDBJ databases">
        <title>Genomic Encyclopedia of Type Strains, Phase IV (KMG-IV): sequencing the most valuable type-strain genomes for metagenomic binning, comparative biology and taxonomic classification.</title>
        <authorList>
            <person name="Goeker M."/>
        </authorList>
    </citation>
    <scope>NUCLEOTIDE SEQUENCE [LARGE SCALE GENOMIC DNA]</scope>
    <source>
        <strain evidence="2 3">DSM 102238</strain>
    </source>
</reference>
<dbReference type="Gene3D" id="1.10.10.10">
    <property type="entry name" value="Winged helix-like DNA-binding domain superfamily/Winged helix DNA-binding domain"/>
    <property type="match status" value="1"/>
</dbReference>